<dbReference type="AlphaFoldDB" id="A0A377J5N3"/>
<proteinExistence type="predicted"/>
<name>A0A377J5N3_9HELI</name>
<reference evidence="1 2" key="1">
    <citation type="submission" date="2018-06" db="EMBL/GenBank/DDBJ databases">
        <authorList>
            <consortium name="Pathogen Informatics"/>
            <person name="Doyle S."/>
        </authorList>
    </citation>
    <scope>NUCLEOTIDE SEQUENCE [LARGE SCALE GENOMIC DNA]</scope>
    <source>
        <strain evidence="1 2">NCTC12410</strain>
    </source>
</reference>
<accession>A0A377J5N3</accession>
<gene>
    <name evidence="1" type="ORF">NCTC12410_01644</name>
</gene>
<sequence length="487" mass="56744">MHGRISRYSMATGSGVVTNYSKKIFELRKEHWHDRKLLPAAGMYVEFRLDESGHIVDAHSSAYQEFGADSLIKEIDFWKTDTDEELRTKEADLRNQIAENIFKQTNYLEMKAIEASVSVEDCLKEYFTPESNSIKFSLADIEEVAPENQLNYLIVRRFLSKAMDYLVYCDKNITPDVFASDLQKVNNLEYSYKALVQSANLKPASIYQDMFLEKQLHYRGAIKAILGIKEKTIQLRNKVKFCMNEVRKLRNQMELNKKDSSLPAKLETQKTIMAKAEEEVKILTGCQERLETITKNFRESYLNEFSETFHKMHNDLVDQTRDALNLVATTLDNKMWKIGMSSTAIHNNFFKHDINNPYCTMTFYGQYLKRLDKNKLADNEKTGYNYFHKYKKQHEKLFLIYTTNQKLEMYLKLQIMSASKEYSVVIAKTDGEFLSHINSQSFELGYIDPFIRGNPKQLVEDAKTSKHNKTTRFVVISQKQAQILANK</sequence>
<dbReference type="OrthoDB" id="5327741at2"/>
<organism evidence="1 2">
    <name type="scientific">Helicobacter canis</name>
    <dbReference type="NCBI Taxonomy" id="29419"/>
    <lineage>
        <taxon>Bacteria</taxon>
        <taxon>Pseudomonadati</taxon>
        <taxon>Campylobacterota</taxon>
        <taxon>Epsilonproteobacteria</taxon>
        <taxon>Campylobacterales</taxon>
        <taxon>Helicobacteraceae</taxon>
        <taxon>Helicobacter</taxon>
    </lineage>
</organism>
<dbReference type="Proteomes" id="UP000254841">
    <property type="component" value="Unassembled WGS sequence"/>
</dbReference>
<evidence type="ECO:0000313" key="2">
    <source>
        <dbReference type="Proteomes" id="UP000254841"/>
    </source>
</evidence>
<protein>
    <submittedName>
        <fullName evidence="1">Uncharacterized protein</fullName>
    </submittedName>
</protein>
<dbReference type="EMBL" id="UGHV01000001">
    <property type="protein sequence ID" value="STO97807.1"/>
    <property type="molecule type" value="Genomic_DNA"/>
</dbReference>
<evidence type="ECO:0000313" key="1">
    <source>
        <dbReference type="EMBL" id="STO97807.1"/>
    </source>
</evidence>
<dbReference type="RefSeq" id="WP_147278809.1">
    <property type="nucleotide sequence ID" value="NZ_UGHV01000001.1"/>
</dbReference>